<reference evidence="1 2" key="1">
    <citation type="submission" date="2021-03" db="EMBL/GenBank/DDBJ databases">
        <authorList>
            <person name="Thompson D.W."/>
            <person name="Brown H.M.F."/>
            <person name="Thompson S.D."/>
            <person name="Grose J.H."/>
        </authorList>
    </citation>
    <scope>NUCLEOTIDE SEQUENCE [LARGE SCALE GENOMIC DNA]</scope>
</reference>
<name>A0AAE7W9I6_9CAUD</name>
<dbReference type="EMBL" id="MW749004">
    <property type="protein sequence ID" value="QYA57328.1"/>
    <property type="molecule type" value="Genomic_DNA"/>
</dbReference>
<protein>
    <submittedName>
        <fullName evidence="1">Uncharacterized protein</fullName>
    </submittedName>
</protein>
<dbReference type="Proteomes" id="UP000827415">
    <property type="component" value="Segment"/>
</dbReference>
<evidence type="ECO:0000313" key="1">
    <source>
        <dbReference type="EMBL" id="QYA57328.1"/>
    </source>
</evidence>
<evidence type="ECO:0000313" key="2">
    <source>
        <dbReference type="Proteomes" id="UP000827415"/>
    </source>
</evidence>
<keyword evidence="2" id="KW-1185">Reference proteome</keyword>
<accession>A0AAE7W9I6</accession>
<organism evidence="1 2">
    <name type="scientific">Hafnia phage vB_HpaM_Zyzzx</name>
    <dbReference type="NCBI Taxonomy" id="2836109"/>
    <lineage>
        <taxon>Viruses</taxon>
        <taxon>Duplodnaviria</taxon>
        <taxon>Heunggongvirae</taxon>
        <taxon>Uroviricota</taxon>
        <taxon>Caudoviricetes</taxon>
        <taxon>Andersonviridae</taxon>
        <taxon>Andersonviridae incertae sedis</taxon>
        <taxon>Daniellevirus</taxon>
        <taxon>Daniellevirus Zyzzx</taxon>
    </lineage>
</organism>
<sequence>MVKRVANPARARLLGTVKNLKKNKAQVGYFREQGLHSSGFTYPALMYLHEVIGISTKSGKVYRRAFEMTSMFMRKTLQDNVNKDLTRLFKSGNIDPTNVLENFATSLSNGIKSTFGNPSILPSNSPFTIKQKGANTPLVETGELRDNLAYKVTTKKGINKT</sequence>
<proteinExistence type="predicted"/>
<gene>
    <name evidence="1" type="ORF">ZYZZX_113</name>
</gene>